<comment type="caution">
    <text evidence="3">The sequence shown here is derived from an EMBL/GenBank/DDBJ whole genome shotgun (WGS) entry which is preliminary data.</text>
</comment>
<proteinExistence type="predicted"/>
<evidence type="ECO:0000313" key="4">
    <source>
        <dbReference type="Proteomes" id="UP000230390"/>
    </source>
</evidence>
<name>A0A2G8TL19_9BURK</name>
<accession>A0A2G8TL19</accession>
<evidence type="ECO:0000259" key="2">
    <source>
        <dbReference type="Pfam" id="PF18433"/>
    </source>
</evidence>
<dbReference type="AlphaFoldDB" id="A0A2G8TL19"/>
<feature type="region of interest" description="Disordered" evidence="1">
    <location>
        <begin position="1"/>
        <end position="26"/>
    </location>
</feature>
<dbReference type="EMBL" id="PDOC01000001">
    <property type="protein sequence ID" value="PIL46735.1"/>
    <property type="molecule type" value="Genomic_DNA"/>
</dbReference>
<organism evidence="3 4">
    <name type="scientific">Massilia eurypsychrophila</name>
    <dbReference type="NCBI Taxonomy" id="1485217"/>
    <lineage>
        <taxon>Bacteria</taxon>
        <taxon>Pseudomonadati</taxon>
        <taxon>Pseudomonadota</taxon>
        <taxon>Betaproteobacteria</taxon>
        <taxon>Burkholderiales</taxon>
        <taxon>Oxalobacteraceae</taxon>
        <taxon>Telluria group</taxon>
        <taxon>Massilia</taxon>
    </lineage>
</organism>
<sequence>MSLPNIGSSTAAKPAEGAGAASVKPDNKVSASVEAKNLLNISIVQASLEVSLSTQNEPLALLYKTAITNLNEALQPQFGENAIQNAAGQDNTPDGTAGRIVTLSTAFFESYKGQHSDEDPDTALKNFMDIVRGGMEKGFEEAREILDGLKVLQGDIAGNIDKTYELVMKGYADFEASQKSPQPEESAESE</sequence>
<feature type="compositionally biased region" description="Polar residues" evidence="1">
    <location>
        <begin position="1"/>
        <end position="10"/>
    </location>
</feature>
<gene>
    <name evidence="3" type="ORF">CR105_00835</name>
</gene>
<feature type="domain" description="DUF5610" evidence="2">
    <location>
        <begin position="56"/>
        <end position="174"/>
    </location>
</feature>
<dbReference type="RefSeq" id="WP_099786537.1">
    <property type="nucleotide sequence ID" value="NZ_JBHLYV010000100.1"/>
</dbReference>
<protein>
    <recommendedName>
        <fullName evidence="2">DUF5610 domain-containing protein</fullName>
    </recommendedName>
</protein>
<keyword evidence="4" id="KW-1185">Reference proteome</keyword>
<dbReference type="Pfam" id="PF18433">
    <property type="entry name" value="DUF5610"/>
    <property type="match status" value="1"/>
</dbReference>
<reference evidence="3 4" key="1">
    <citation type="submission" date="2017-10" db="EMBL/GenBank/DDBJ databases">
        <title>Massilia psychrophilum sp. nov., a novel purple-pigmented bacterium isolated from Tianshan glacier, Xinjiang Municipality, China.</title>
        <authorList>
            <person name="Wang H."/>
        </authorList>
    </citation>
    <scope>NUCLEOTIDE SEQUENCE [LARGE SCALE GENOMIC DNA]</scope>
    <source>
        <strain evidence="3 4">JCM 30074</strain>
    </source>
</reference>
<feature type="compositionally biased region" description="Low complexity" evidence="1">
    <location>
        <begin position="11"/>
        <end position="21"/>
    </location>
</feature>
<dbReference type="Gene3D" id="1.10.132.90">
    <property type="match status" value="1"/>
</dbReference>
<dbReference type="Proteomes" id="UP000230390">
    <property type="component" value="Unassembled WGS sequence"/>
</dbReference>
<dbReference type="InterPro" id="IPR041651">
    <property type="entry name" value="DUF5610"/>
</dbReference>
<evidence type="ECO:0000313" key="3">
    <source>
        <dbReference type="EMBL" id="PIL46735.1"/>
    </source>
</evidence>
<evidence type="ECO:0000256" key="1">
    <source>
        <dbReference type="SAM" id="MobiDB-lite"/>
    </source>
</evidence>
<dbReference type="OrthoDB" id="7366224at2"/>